<comment type="caution">
    <text evidence="4">The sequence shown here is derived from an EMBL/GenBank/DDBJ whole genome shotgun (WGS) entry which is preliminary data.</text>
</comment>
<evidence type="ECO:0000259" key="3">
    <source>
        <dbReference type="PROSITE" id="PS50089"/>
    </source>
</evidence>
<dbReference type="PROSITE" id="PS50089">
    <property type="entry name" value="ZF_RING_2"/>
    <property type="match status" value="1"/>
</dbReference>
<evidence type="ECO:0000256" key="1">
    <source>
        <dbReference type="PROSITE-ProRule" id="PRU00175"/>
    </source>
</evidence>
<feature type="domain" description="RING-type" evidence="3">
    <location>
        <begin position="275"/>
        <end position="325"/>
    </location>
</feature>
<dbReference type="Gene3D" id="3.30.40.10">
    <property type="entry name" value="Zinc/RING finger domain, C3HC4 (zinc finger)"/>
    <property type="match status" value="1"/>
</dbReference>
<protein>
    <recommendedName>
        <fullName evidence="3">RING-type domain-containing protein</fullName>
    </recommendedName>
</protein>
<dbReference type="PANTHER" id="PTHR31150">
    <property type="entry name" value="EXPRESSED PROTEIN"/>
    <property type="match status" value="1"/>
</dbReference>
<dbReference type="PANTHER" id="PTHR31150:SF32">
    <property type="entry name" value="RING_U-BOX SUPERFAMILY PROTEIN"/>
    <property type="match status" value="1"/>
</dbReference>
<dbReference type="SMART" id="SM00184">
    <property type="entry name" value="RING"/>
    <property type="match status" value="1"/>
</dbReference>
<evidence type="ECO:0000313" key="5">
    <source>
        <dbReference type="Proteomes" id="UP001159364"/>
    </source>
</evidence>
<dbReference type="InterPro" id="IPR001841">
    <property type="entry name" value="Znf_RING"/>
</dbReference>
<evidence type="ECO:0000256" key="2">
    <source>
        <dbReference type="SAM" id="MobiDB-lite"/>
    </source>
</evidence>
<accession>A0AAV8T7J8</accession>
<dbReference type="AlphaFoldDB" id="A0AAV8T7J8"/>
<sequence>MGSACCKVAKDKDFIIRSESNTLNRNARCSPSWSFRWENRRRVAGEVEDASYQTSHQNSRYLSAEIKELVGSDQDNHFDEGSLHDSFGTPFSVKSPVHQGTSLNLTNQSSDVSLRSNNTVEVKSLAESLDATELSSSKLSYTIHSPFLTPVADSTHGHLLHPYTTPSRWPRRSPGHRLFRQISDSRILGLKSPNNYSLSEGRSSLGPSLGSHNLVMGSRGGSSDCWSMQTFSELVASSQRERWSFDSERFSFGLGKIGGGSSRFSCSPSPDLRNCAACSKSLNEKSWWQNPVVSVLVCGHAYHAECLEMMTPEIDKYDPSCPMCTGGEKQVLKMSKRALRTEADLKAKFHKISRNRVVDSSIDSDSDDFYPEKNITRDGGSPKLESSSSAGRSSVKPFLRKHFSFGSRWSRSFAEKGTSRKRGFWARHHKD</sequence>
<dbReference type="SUPFAM" id="SSF57850">
    <property type="entry name" value="RING/U-box"/>
    <property type="match status" value="1"/>
</dbReference>
<proteinExistence type="predicted"/>
<feature type="region of interest" description="Disordered" evidence="2">
    <location>
        <begin position="369"/>
        <end position="395"/>
    </location>
</feature>
<keyword evidence="1" id="KW-0863">Zinc-finger</keyword>
<dbReference type="Proteomes" id="UP001159364">
    <property type="component" value="Linkage Group LG06"/>
</dbReference>
<evidence type="ECO:0000313" key="4">
    <source>
        <dbReference type="EMBL" id="KAJ8762198.1"/>
    </source>
</evidence>
<reference evidence="4 5" key="1">
    <citation type="submission" date="2021-09" db="EMBL/GenBank/DDBJ databases">
        <title>Genomic insights and catalytic innovation underlie evolution of tropane alkaloids biosynthesis.</title>
        <authorList>
            <person name="Wang Y.-J."/>
            <person name="Tian T."/>
            <person name="Huang J.-P."/>
            <person name="Huang S.-X."/>
        </authorList>
    </citation>
    <scope>NUCLEOTIDE SEQUENCE [LARGE SCALE GENOMIC DNA]</scope>
    <source>
        <strain evidence="4">KIB-2018</strain>
        <tissue evidence="4">Leaf</tissue>
    </source>
</reference>
<dbReference type="GO" id="GO:0008270">
    <property type="term" value="F:zinc ion binding"/>
    <property type="evidence" value="ECO:0007669"/>
    <property type="project" value="UniProtKB-KW"/>
</dbReference>
<name>A0AAV8T7J8_9ROSI</name>
<keyword evidence="1" id="KW-0862">Zinc</keyword>
<gene>
    <name evidence="4" type="ORF">K2173_007354</name>
</gene>
<keyword evidence="1" id="KW-0479">Metal-binding</keyword>
<dbReference type="InterPro" id="IPR013083">
    <property type="entry name" value="Znf_RING/FYVE/PHD"/>
</dbReference>
<dbReference type="EMBL" id="JAIWQS010000006">
    <property type="protein sequence ID" value="KAJ8762198.1"/>
    <property type="molecule type" value="Genomic_DNA"/>
</dbReference>
<organism evidence="4 5">
    <name type="scientific">Erythroxylum novogranatense</name>
    <dbReference type="NCBI Taxonomy" id="1862640"/>
    <lineage>
        <taxon>Eukaryota</taxon>
        <taxon>Viridiplantae</taxon>
        <taxon>Streptophyta</taxon>
        <taxon>Embryophyta</taxon>
        <taxon>Tracheophyta</taxon>
        <taxon>Spermatophyta</taxon>
        <taxon>Magnoliopsida</taxon>
        <taxon>eudicotyledons</taxon>
        <taxon>Gunneridae</taxon>
        <taxon>Pentapetalae</taxon>
        <taxon>rosids</taxon>
        <taxon>fabids</taxon>
        <taxon>Malpighiales</taxon>
        <taxon>Erythroxylaceae</taxon>
        <taxon>Erythroxylum</taxon>
    </lineage>
</organism>
<keyword evidence="5" id="KW-1185">Reference proteome</keyword>